<dbReference type="WBParaSite" id="Hba_12166">
    <property type="protein sequence ID" value="Hba_12166"/>
    <property type="gene ID" value="Hba_12166"/>
</dbReference>
<name>A0A1I7X418_HETBA</name>
<keyword evidence="5" id="KW-0472">Membrane</keyword>
<dbReference type="Proteomes" id="UP000095283">
    <property type="component" value="Unplaced"/>
</dbReference>
<organism evidence="7 8">
    <name type="scientific">Heterorhabditis bacteriophora</name>
    <name type="common">Entomopathogenic nematode worm</name>
    <dbReference type="NCBI Taxonomy" id="37862"/>
    <lineage>
        <taxon>Eukaryota</taxon>
        <taxon>Metazoa</taxon>
        <taxon>Ecdysozoa</taxon>
        <taxon>Nematoda</taxon>
        <taxon>Chromadorea</taxon>
        <taxon>Rhabditida</taxon>
        <taxon>Rhabditina</taxon>
        <taxon>Rhabditomorpha</taxon>
        <taxon>Strongyloidea</taxon>
        <taxon>Heterorhabditidae</taxon>
        <taxon>Heterorhabditis</taxon>
    </lineage>
</organism>
<dbReference type="GO" id="GO:0016020">
    <property type="term" value="C:membrane"/>
    <property type="evidence" value="ECO:0007669"/>
    <property type="project" value="UniProtKB-SubCell"/>
</dbReference>
<dbReference type="PANTHER" id="PTHR11923:SF106">
    <property type="entry name" value="SCAVENGER RECEPTOR (CD36 FAMILY) RELATED"/>
    <property type="match status" value="1"/>
</dbReference>
<evidence type="ECO:0000313" key="8">
    <source>
        <dbReference type="WBParaSite" id="Hba_12166"/>
    </source>
</evidence>
<sequence length="172" mass="19827">MGGVTFDSYPDPFMSLVNSNLTKTLMNIMGSPLPLPNVKAMGYFPLYNHTSDEDYLSKTGKGNTDDTALIQRWANMSHLPWWGDRYSQDISNSGDGSFQKPQLTKKDSLKQFQSFTCRFKIDKDAYDTTSEKNKGYRYENVEKIVSGIDYWSKSTWCRNAYNLKIYFKQIIS</sequence>
<dbReference type="PANTHER" id="PTHR11923">
    <property type="entry name" value="SCAVENGER RECEPTOR CLASS B TYPE-1 SR-B1"/>
    <property type="match status" value="1"/>
</dbReference>
<evidence type="ECO:0000256" key="6">
    <source>
        <dbReference type="ARBA" id="ARBA00023180"/>
    </source>
</evidence>
<dbReference type="GO" id="GO:0005044">
    <property type="term" value="F:scavenger receptor activity"/>
    <property type="evidence" value="ECO:0007669"/>
    <property type="project" value="TreeGrafter"/>
</dbReference>
<evidence type="ECO:0000256" key="3">
    <source>
        <dbReference type="ARBA" id="ARBA00022692"/>
    </source>
</evidence>
<evidence type="ECO:0000256" key="2">
    <source>
        <dbReference type="ARBA" id="ARBA00010532"/>
    </source>
</evidence>
<protein>
    <submittedName>
        <fullName evidence="8">Sulfatase domain-containing protein</fullName>
    </submittedName>
</protein>
<comment type="similarity">
    <text evidence="2">Belongs to the CD36 family.</text>
</comment>
<evidence type="ECO:0000256" key="4">
    <source>
        <dbReference type="ARBA" id="ARBA00022989"/>
    </source>
</evidence>
<dbReference type="Pfam" id="PF01130">
    <property type="entry name" value="CD36"/>
    <property type="match status" value="1"/>
</dbReference>
<evidence type="ECO:0000313" key="7">
    <source>
        <dbReference type="Proteomes" id="UP000095283"/>
    </source>
</evidence>
<proteinExistence type="inferred from homology"/>
<keyword evidence="6" id="KW-0325">Glycoprotein</keyword>
<dbReference type="GO" id="GO:0005737">
    <property type="term" value="C:cytoplasm"/>
    <property type="evidence" value="ECO:0007669"/>
    <property type="project" value="TreeGrafter"/>
</dbReference>
<evidence type="ECO:0000256" key="1">
    <source>
        <dbReference type="ARBA" id="ARBA00004370"/>
    </source>
</evidence>
<dbReference type="AlphaFoldDB" id="A0A1I7X418"/>
<keyword evidence="3" id="KW-0812">Transmembrane</keyword>
<evidence type="ECO:0000256" key="5">
    <source>
        <dbReference type="ARBA" id="ARBA00023136"/>
    </source>
</evidence>
<comment type="subcellular location">
    <subcellularLocation>
        <location evidence="1">Membrane</location>
    </subcellularLocation>
</comment>
<accession>A0A1I7X418</accession>
<dbReference type="InterPro" id="IPR002159">
    <property type="entry name" value="CD36_fam"/>
</dbReference>
<reference evidence="8" key="1">
    <citation type="submission" date="2016-11" db="UniProtKB">
        <authorList>
            <consortium name="WormBaseParasite"/>
        </authorList>
    </citation>
    <scope>IDENTIFICATION</scope>
</reference>
<keyword evidence="7" id="KW-1185">Reference proteome</keyword>
<keyword evidence="4" id="KW-1133">Transmembrane helix</keyword>